<sequence>MRLPIIRLSVVAAAAALTAAFGAVPAHASPIDDGLAVIGDLVPGANQKSKPRDRTTTPTTTPVPSTTTPSTSAPRPTAPETTPRPESGERVDLIDGTSILLPHQASTATKVSMLTDVRERLTAQGMALLNSLMALMPGGNGPSRGTPVLTVTPTTGLKSGATVTVSGTGYKAGENIYVTQTIAKPSSGYPSTYADAKKVTTSGSGTFSTQITVTSTFAKVDCRKTACFVASFTAFPKLADRSQDAWVPISFAAGGPTTPTAPGTTAPGSPTTPVKPRPGAGPSVSVDRTSGLNPAGDTVTVSGTGFSTSGPGVYVGLAQTDQFSVTDQSSFGDQAVWVATSNGRMRGDGSFSVQLPVKAKFARADCTKAACAVYTFAAHGSSDRSQDTATGVSFTGGPAARGVVNVPQDGGASRRGPVPQNSGPSTASASLSTSTIAATGTTAVTVNGTGFATTGPGVYVGVAETGKYSTTDSSVYSPVTWVPSTQISGGSFSVTLEIAPVFAAGNCIENSCAVYTFAAHGSSDRSQDTSSPFTVAGTEEEKARAVTDAKKKAAAPSSTAPSSSTSPTALAGDKTSATPDNAIATGSTTNWWAWGGGAAAVVIAATAGYAAARLRS</sequence>
<comment type="similarity">
    <text evidence="1">Belongs to the neocarzinostatin family.</text>
</comment>
<dbReference type="SUPFAM" id="SSF49319">
    <property type="entry name" value="Actinoxanthin-like"/>
    <property type="match status" value="2"/>
</dbReference>
<dbReference type="InterPro" id="IPR027273">
    <property type="entry name" value="Neocarzinostatin-like"/>
</dbReference>
<organism evidence="9 10">
    <name type="scientific">Gordonia spumicola</name>
    <dbReference type="NCBI Taxonomy" id="589161"/>
    <lineage>
        <taxon>Bacteria</taxon>
        <taxon>Bacillati</taxon>
        <taxon>Actinomycetota</taxon>
        <taxon>Actinomycetes</taxon>
        <taxon>Mycobacteriales</taxon>
        <taxon>Gordoniaceae</taxon>
        <taxon>Gordonia</taxon>
    </lineage>
</organism>
<feature type="compositionally biased region" description="Low complexity" evidence="6">
    <location>
        <begin position="252"/>
        <end position="272"/>
    </location>
</feature>
<feature type="compositionally biased region" description="Low complexity" evidence="6">
    <location>
        <begin position="554"/>
        <end position="569"/>
    </location>
</feature>
<dbReference type="InterPro" id="IPR002186">
    <property type="entry name" value="Neocarzinostatin_fam"/>
</dbReference>
<comment type="caution">
    <text evidence="9">The sequence shown here is derived from an EMBL/GenBank/DDBJ whole genome shotgun (WGS) entry which is preliminary data.</text>
</comment>
<feature type="transmembrane region" description="Helical" evidence="7">
    <location>
        <begin position="591"/>
        <end position="612"/>
    </location>
</feature>
<evidence type="ECO:0000256" key="3">
    <source>
        <dbReference type="ARBA" id="ARBA00023022"/>
    </source>
</evidence>
<keyword evidence="8" id="KW-0732">Signal</keyword>
<feature type="compositionally biased region" description="Low complexity" evidence="6">
    <location>
        <begin position="56"/>
        <end position="85"/>
    </location>
</feature>
<protein>
    <recommendedName>
        <fullName evidence="11">IPT/TIG domain-containing protein</fullName>
    </recommendedName>
</protein>
<dbReference type="EMBL" id="BJOV01000002">
    <property type="protein sequence ID" value="GED99994.1"/>
    <property type="molecule type" value="Genomic_DNA"/>
</dbReference>
<dbReference type="PRINTS" id="PR01885">
    <property type="entry name" value="MACROMOMYCIN"/>
</dbReference>
<feature type="signal peptide" evidence="8">
    <location>
        <begin position="1"/>
        <end position="28"/>
    </location>
</feature>
<keyword evidence="4" id="KW-0238">DNA-binding</keyword>
<evidence type="ECO:0000256" key="6">
    <source>
        <dbReference type="SAM" id="MobiDB-lite"/>
    </source>
</evidence>
<keyword evidence="7" id="KW-1133">Transmembrane helix</keyword>
<dbReference type="OrthoDB" id="4451361at2"/>
<evidence type="ECO:0000313" key="10">
    <source>
        <dbReference type="Proteomes" id="UP000444960"/>
    </source>
</evidence>
<reference evidence="10" key="1">
    <citation type="submission" date="2019-06" db="EMBL/GenBank/DDBJ databases">
        <title>Gordonia isolated from sludge of a wastewater treatment plant.</title>
        <authorList>
            <person name="Tamura T."/>
            <person name="Aoyama K."/>
            <person name="Kang Y."/>
            <person name="Saito S."/>
            <person name="Akiyama N."/>
            <person name="Yazawa K."/>
            <person name="Gonoi T."/>
            <person name="Mikami Y."/>
        </authorList>
    </citation>
    <scope>NUCLEOTIDE SEQUENCE [LARGE SCALE GENOMIC DNA]</scope>
    <source>
        <strain evidence="10">NBRC 107696</strain>
    </source>
</reference>
<feature type="region of interest" description="Disordered" evidence="6">
    <location>
        <begin position="522"/>
        <end position="582"/>
    </location>
</feature>
<dbReference type="Gene3D" id="2.60.40.230">
    <property type="entry name" value="Neocarzinostatin-like"/>
    <property type="match status" value="3"/>
</dbReference>
<name>A0A7I9V3J7_9ACTN</name>
<dbReference type="Pfam" id="PF00960">
    <property type="entry name" value="Neocarzinostat"/>
    <property type="match status" value="1"/>
</dbReference>
<dbReference type="RefSeq" id="WP_161893950.1">
    <property type="nucleotide sequence ID" value="NZ_BJOV01000002.1"/>
</dbReference>
<gene>
    <name evidence="9" type="ORF">nbrc107696_04410</name>
</gene>
<feature type="region of interest" description="Disordered" evidence="6">
    <location>
        <begin position="396"/>
        <end position="432"/>
    </location>
</feature>
<evidence type="ECO:0000256" key="1">
    <source>
        <dbReference type="ARBA" id="ARBA00010648"/>
    </source>
</evidence>
<dbReference type="GO" id="GO:0042742">
    <property type="term" value="P:defense response to bacterium"/>
    <property type="evidence" value="ECO:0007669"/>
    <property type="project" value="UniProtKB-KW"/>
</dbReference>
<evidence type="ECO:0000256" key="8">
    <source>
        <dbReference type="SAM" id="SignalP"/>
    </source>
</evidence>
<keyword evidence="5" id="KW-1015">Disulfide bond</keyword>
<evidence type="ECO:0000256" key="7">
    <source>
        <dbReference type="SAM" id="Phobius"/>
    </source>
</evidence>
<feature type="compositionally biased region" description="Basic and acidic residues" evidence="6">
    <location>
        <begin position="539"/>
        <end position="551"/>
    </location>
</feature>
<dbReference type="GO" id="GO:0003677">
    <property type="term" value="F:DNA binding"/>
    <property type="evidence" value="ECO:0007669"/>
    <property type="project" value="UniProtKB-KW"/>
</dbReference>
<feature type="region of interest" description="Disordered" evidence="6">
    <location>
        <begin position="42"/>
        <end position="90"/>
    </location>
</feature>
<feature type="compositionally biased region" description="Low complexity" evidence="6">
    <location>
        <begin position="422"/>
        <end position="432"/>
    </location>
</feature>
<keyword evidence="7" id="KW-0812">Transmembrane</keyword>
<keyword evidence="7" id="KW-0472">Membrane</keyword>
<evidence type="ECO:0008006" key="11">
    <source>
        <dbReference type="Google" id="ProtNLM"/>
    </source>
</evidence>
<evidence type="ECO:0000256" key="4">
    <source>
        <dbReference type="ARBA" id="ARBA00023125"/>
    </source>
</evidence>
<proteinExistence type="inferred from homology"/>
<evidence type="ECO:0000256" key="5">
    <source>
        <dbReference type="ARBA" id="ARBA00023157"/>
    </source>
</evidence>
<dbReference type="Proteomes" id="UP000444960">
    <property type="component" value="Unassembled WGS sequence"/>
</dbReference>
<keyword evidence="10" id="KW-1185">Reference proteome</keyword>
<feature type="chain" id="PRO_5029525341" description="IPT/TIG domain-containing protein" evidence="8">
    <location>
        <begin position="29"/>
        <end position="616"/>
    </location>
</feature>
<feature type="region of interest" description="Disordered" evidence="6">
    <location>
        <begin position="250"/>
        <end position="294"/>
    </location>
</feature>
<keyword evidence="2" id="KW-0929">Antimicrobial</keyword>
<accession>A0A7I9V3J7</accession>
<keyword evidence="3" id="KW-0044">Antibiotic</keyword>
<evidence type="ECO:0000256" key="2">
    <source>
        <dbReference type="ARBA" id="ARBA00022529"/>
    </source>
</evidence>
<evidence type="ECO:0000313" key="9">
    <source>
        <dbReference type="EMBL" id="GED99994.1"/>
    </source>
</evidence>
<dbReference type="AlphaFoldDB" id="A0A7I9V3J7"/>